<dbReference type="EMBL" id="JBHSUC010000012">
    <property type="protein sequence ID" value="MFC6362559.1"/>
    <property type="molecule type" value="Genomic_DNA"/>
</dbReference>
<sequence length="98" mass="10961">MIKKTLMAVWCGGLITVLLSGCARQYPGGYAQVATDKPSHSLQFRYTPGAVDLPALNTTVRDYCHQHGFDKVEPLPEQDSGWPGEKTRWFQCNYGIKN</sequence>
<comment type="caution">
    <text evidence="1">The sequence shown here is derived from an EMBL/GenBank/DDBJ whole genome shotgun (WGS) entry which is preliminary data.</text>
</comment>
<evidence type="ECO:0008006" key="3">
    <source>
        <dbReference type="Google" id="ProtNLM"/>
    </source>
</evidence>
<reference evidence="2" key="1">
    <citation type="journal article" date="2019" name="Int. J. Syst. Evol. Microbiol.">
        <title>The Global Catalogue of Microorganisms (GCM) 10K type strain sequencing project: providing services to taxonomists for standard genome sequencing and annotation.</title>
        <authorList>
            <consortium name="The Broad Institute Genomics Platform"/>
            <consortium name="The Broad Institute Genome Sequencing Center for Infectious Disease"/>
            <person name="Wu L."/>
            <person name="Ma J."/>
        </authorList>
    </citation>
    <scope>NUCLEOTIDE SEQUENCE [LARGE SCALE GENOMIC DNA]</scope>
    <source>
        <strain evidence="2">CGMCC 4.1530</strain>
    </source>
</reference>
<gene>
    <name evidence="1" type="ORF">ACFP73_10695</name>
</gene>
<dbReference type="Proteomes" id="UP001596215">
    <property type="component" value="Unassembled WGS sequence"/>
</dbReference>
<organism evidence="1 2">
    <name type="scientific">Tatumella punctata</name>
    <dbReference type="NCBI Taxonomy" id="399969"/>
    <lineage>
        <taxon>Bacteria</taxon>
        <taxon>Pseudomonadati</taxon>
        <taxon>Pseudomonadota</taxon>
        <taxon>Gammaproteobacteria</taxon>
        <taxon>Enterobacterales</taxon>
        <taxon>Erwiniaceae</taxon>
        <taxon>Tatumella</taxon>
    </lineage>
</organism>
<dbReference type="RefSeq" id="WP_343878012.1">
    <property type="nucleotide sequence ID" value="NZ_BAAAFW010000093.1"/>
</dbReference>
<evidence type="ECO:0000313" key="1">
    <source>
        <dbReference type="EMBL" id="MFC6362559.1"/>
    </source>
</evidence>
<keyword evidence="2" id="KW-1185">Reference proteome</keyword>
<name>A0ABW1VR35_9GAMM</name>
<accession>A0ABW1VR35</accession>
<protein>
    <recommendedName>
        <fullName evidence="3">Lipoprotein</fullName>
    </recommendedName>
</protein>
<evidence type="ECO:0000313" key="2">
    <source>
        <dbReference type="Proteomes" id="UP001596215"/>
    </source>
</evidence>
<dbReference type="PROSITE" id="PS51257">
    <property type="entry name" value="PROKAR_LIPOPROTEIN"/>
    <property type="match status" value="1"/>
</dbReference>
<proteinExistence type="predicted"/>